<accession>A0A0G1F118</accession>
<evidence type="ECO:0000313" key="2">
    <source>
        <dbReference type="Proteomes" id="UP000034213"/>
    </source>
</evidence>
<dbReference type="AlphaFoldDB" id="A0A0G1F118"/>
<dbReference type="EMBL" id="LCEW01000004">
    <property type="protein sequence ID" value="KKS80523.1"/>
    <property type="molecule type" value="Genomic_DNA"/>
</dbReference>
<gene>
    <name evidence="1" type="ORF">UV54_C0004G0011</name>
</gene>
<dbReference type="Proteomes" id="UP000034213">
    <property type="component" value="Unassembled WGS sequence"/>
</dbReference>
<evidence type="ECO:0000313" key="1">
    <source>
        <dbReference type="EMBL" id="KKS80523.1"/>
    </source>
</evidence>
<evidence type="ECO:0008006" key="3">
    <source>
        <dbReference type="Google" id="ProtNLM"/>
    </source>
</evidence>
<proteinExistence type="predicted"/>
<dbReference type="STRING" id="1618369.UV54_C0004G0011"/>
<feature type="non-terminal residue" evidence="1">
    <location>
        <position position="1"/>
    </location>
</feature>
<comment type="caution">
    <text evidence="1">The sequence shown here is derived from an EMBL/GenBank/DDBJ whole genome shotgun (WGS) entry which is preliminary data.</text>
</comment>
<sequence>KSKVLYYEGLEGLKQVTWNSLKAKDELLTFEIKDMNAFFDFEYAENLRLKFLERKIFVRTLSNVTYIAPWTKAAGEVVEKYWEIRHIPEKQMKIKFEILIYNDVYVMYRYVGQEIFCVEIYNQELADMQRQIFEYVWQKAKRFKVLNKQGEAKLIKS</sequence>
<reference evidence="1 2" key="1">
    <citation type="journal article" date="2015" name="Nature">
        <title>rRNA introns, odd ribosomes, and small enigmatic genomes across a large radiation of phyla.</title>
        <authorList>
            <person name="Brown C.T."/>
            <person name="Hug L.A."/>
            <person name="Thomas B.C."/>
            <person name="Sharon I."/>
            <person name="Castelle C.J."/>
            <person name="Singh A."/>
            <person name="Wilkins M.J."/>
            <person name="Williams K.H."/>
            <person name="Banfield J.F."/>
        </authorList>
    </citation>
    <scope>NUCLEOTIDE SEQUENCE [LARGE SCALE GENOMIC DNA]</scope>
</reference>
<protein>
    <recommendedName>
        <fullName evidence="3">WYL domain-containing protein</fullName>
    </recommendedName>
</protein>
<organism evidence="1 2">
    <name type="scientific">Candidatus Beckwithbacteria bacterium GW2011_GWA2_43_10</name>
    <dbReference type="NCBI Taxonomy" id="1618369"/>
    <lineage>
        <taxon>Bacteria</taxon>
        <taxon>Candidatus Beckwithiibacteriota</taxon>
    </lineage>
</organism>
<name>A0A0G1F118_9BACT</name>